<dbReference type="RefSeq" id="WP_203812170.1">
    <property type="nucleotide sequence ID" value="NZ_BOMY01000044.1"/>
</dbReference>
<reference evidence="1" key="1">
    <citation type="submission" date="2021-01" db="EMBL/GenBank/DDBJ databases">
        <title>Whole genome shotgun sequence of Actinoplanes tereljensis NBRC 105297.</title>
        <authorList>
            <person name="Komaki H."/>
            <person name="Tamura T."/>
        </authorList>
    </citation>
    <scope>NUCLEOTIDE SEQUENCE</scope>
    <source>
        <strain evidence="1">NBRC 105297</strain>
    </source>
</reference>
<organism evidence="1 2">
    <name type="scientific">Paractinoplanes tereljensis</name>
    <dbReference type="NCBI Taxonomy" id="571912"/>
    <lineage>
        <taxon>Bacteria</taxon>
        <taxon>Bacillati</taxon>
        <taxon>Actinomycetota</taxon>
        <taxon>Actinomycetes</taxon>
        <taxon>Micromonosporales</taxon>
        <taxon>Micromonosporaceae</taxon>
        <taxon>Paractinoplanes</taxon>
    </lineage>
</organism>
<evidence type="ECO:0000313" key="2">
    <source>
        <dbReference type="Proteomes" id="UP000623608"/>
    </source>
</evidence>
<protein>
    <recommendedName>
        <fullName evidence="3">HEXXH motif-containing protein</fullName>
    </recommendedName>
</protein>
<dbReference type="EMBL" id="BOMY01000044">
    <property type="protein sequence ID" value="GIF24306.1"/>
    <property type="molecule type" value="Genomic_DNA"/>
</dbReference>
<sequence>MNVRPHGLTRAQFADIAAGGGDAQALTGLAEAQVSKRLLLLREVRRVTGLGDEPAWALLDAVMDDNPPAGVLANLGGPFTDLWATRLLRRPGGKPTPVERRYLAGLAAAVAVVAQKPFELWLDSADGGVFLPGLGRFDGGAWANGKVLISYDGETLGTDGPQARWTPCRSAAEGVLIDDLDPNRDCFGKPVTDRLPEAEAAALADLCRSALRLIDEDYSGYAPTVRACFRVLIPLVEPAAGSVSVSHQNAFGAIATSGPTDAAQLALTLLHESAHLKLYALLDLVDLVQPGCDELFHAPWRSDPRPPGALLQGAYAHAAVAGFWRVRRHRITGPAARAAEFEYALWRDHARRAVETLSRPGVLTELGVDFVANLAGCLDGWPDDIRPDIRAGVTASATVTDVEWRLRNHELTDSGARELAGAYAENRPCPPLPAPRVTAGLIGAAAMANEQARALRQAAIAAETAEEPPTVADLDERLLADPGDASAWALLALALTGAAAQTVRERPELVRTLAATGIRPSAAAAWLSPRFAAAEDSV</sequence>
<evidence type="ECO:0000313" key="1">
    <source>
        <dbReference type="EMBL" id="GIF24306.1"/>
    </source>
</evidence>
<proteinExistence type="predicted"/>
<name>A0A919TVT2_9ACTN</name>
<dbReference type="NCBIfam" id="TIGR04267">
    <property type="entry name" value="mod_HExxH"/>
    <property type="match status" value="1"/>
</dbReference>
<evidence type="ECO:0008006" key="3">
    <source>
        <dbReference type="Google" id="ProtNLM"/>
    </source>
</evidence>
<dbReference type="Proteomes" id="UP000623608">
    <property type="component" value="Unassembled WGS sequence"/>
</dbReference>
<dbReference type="InterPro" id="IPR026337">
    <property type="entry name" value="AKG_HExxH"/>
</dbReference>
<accession>A0A919TVT2</accession>
<keyword evidence="2" id="KW-1185">Reference proteome</keyword>
<comment type="caution">
    <text evidence="1">The sequence shown here is derived from an EMBL/GenBank/DDBJ whole genome shotgun (WGS) entry which is preliminary data.</text>
</comment>
<gene>
    <name evidence="1" type="ORF">Ate02nite_70360</name>
</gene>
<dbReference type="AlphaFoldDB" id="A0A919TVT2"/>